<evidence type="ECO:0000313" key="1">
    <source>
        <dbReference type="EMBL" id="QGF20271.1"/>
    </source>
</evidence>
<gene>
    <name evidence="1" type="primary">92</name>
    <name evidence="1" type="ORF">SEA_SIXAMA_92</name>
</gene>
<dbReference type="Proteomes" id="UP000400849">
    <property type="component" value="Segment"/>
</dbReference>
<evidence type="ECO:0000313" key="2">
    <source>
        <dbReference type="Proteomes" id="UP000400849"/>
    </source>
</evidence>
<dbReference type="GeneID" id="77924260"/>
<keyword evidence="1" id="KW-0808">Transferase</keyword>
<protein>
    <submittedName>
        <fullName evidence="1">Glycosyltransferase</fullName>
    </submittedName>
</protein>
<dbReference type="KEGG" id="vg:77924260"/>
<organism evidence="1 2">
    <name type="scientific">Gordonia phage Sixama</name>
    <dbReference type="NCBI Taxonomy" id="2653271"/>
    <lineage>
        <taxon>Viruses</taxon>
        <taxon>Duplodnaviria</taxon>
        <taxon>Heunggongvirae</taxon>
        <taxon>Uroviricota</taxon>
        <taxon>Caudoviricetes</taxon>
        <taxon>Sixamavirus</taxon>
        <taxon>Sixamavirus sixama</taxon>
    </lineage>
</organism>
<dbReference type="EMBL" id="MN484601">
    <property type="protein sequence ID" value="QGF20271.1"/>
    <property type="molecule type" value="Genomic_DNA"/>
</dbReference>
<reference evidence="1 2" key="1">
    <citation type="submission" date="2019-09" db="EMBL/GenBank/DDBJ databases">
        <authorList>
            <person name="Christie C.A."/>
            <person name="Diallo A.S."/>
            <person name="Dixon Z."/>
            <person name="McIntosh P.M."/>
            <person name="Murthy K.H."/>
            <person name="Rosen M.G."/>
            <person name="Simpson L.M."/>
            <person name="Koustas K."/>
            <person name="Fogarty M.P."/>
            <person name="Molloy S.D."/>
            <person name="Garlena R.A."/>
            <person name="Russell D.A."/>
            <person name="Pope W.H."/>
            <person name="Jacobs-Sera D."/>
            <person name="Hatfull G.F."/>
        </authorList>
    </citation>
    <scope>NUCLEOTIDE SEQUENCE [LARGE SCALE GENOMIC DNA]</scope>
</reference>
<name>A0A5Q2F1Z4_9CAUD</name>
<accession>A0A5Q2F1Z4</accession>
<dbReference type="RefSeq" id="YP_010648801.1">
    <property type="nucleotide sequence ID" value="NC_070762.1"/>
</dbReference>
<keyword evidence="2" id="KW-1185">Reference proteome</keyword>
<sequence>MTEISYVVVGDTSRVTDAVSLAEDLGASLALDKDRRWGPGTNHIRAWVLGNTEICDWVVVVEDDAILCTDFLLHAEKALQDAPTPLVSFYLGTNYPSHLAHRAKEVVEHAEKYHLEWVKLNTLNHAVCVAIRQNYVDDMLNFVTRRRSRPIDENITEWAQIRRIQASYPTLSLVDHRDEEPVIRQNQRSDATPRSLPRRALRFRG</sequence>
<dbReference type="GO" id="GO:0016740">
    <property type="term" value="F:transferase activity"/>
    <property type="evidence" value="ECO:0007669"/>
    <property type="project" value="UniProtKB-KW"/>
</dbReference>
<proteinExistence type="predicted"/>